<accession>A0ABD3N9Y9</accession>
<proteinExistence type="inferred from homology"/>
<dbReference type="Proteomes" id="UP001530315">
    <property type="component" value="Unassembled WGS sequence"/>
</dbReference>
<protein>
    <recommendedName>
        <fullName evidence="2">methylmalonate-semialdehyde dehydrogenase (CoA acylating)</fullName>
        <ecNumber evidence="2">1.2.1.27</ecNumber>
    </recommendedName>
</protein>
<dbReference type="InterPro" id="IPR015590">
    <property type="entry name" value="Aldehyde_DH_dom"/>
</dbReference>
<gene>
    <name evidence="6" type="ORF">ACHAW5_001248</name>
</gene>
<dbReference type="EC" id="1.2.1.27" evidence="2"/>
<dbReference type="PROSITE" id="PS00070">
    <property type="entry name" value="ALDEHYDE_DEHYDR_CYS"/>
    <property type="match status" value="1"/>
</dbReference>
<evidence type="ECO:0000256" key="3">
    <source>
        <dbReference type="ARBA" id="ARBA00023002"/>
    </source>
</evidence>
<keyword evidence="4" id="KW-0520">NAD</keyword>
<evidence type="ECO:0000256" key="4">
    <source>
        <dbReference type="ARBA" id="ARBA00023027"/>
    </source>
</evidence>
<dbReference type="InterPro" id="IPR010061">
    <property type="entry name" value="MeMal-semiAld_DH"/>
</dbReference>
<dbReference type="FunFam" id="3.40.309.10:FF:000002">
    <property type="entry name" value="Methylmalonate-semialdehyde dehydrogenase (Acylating)"/>
    <property type="match status" value="1"/>
</dbReference>
<dbReference type="SUPFAM" id="SSF53720">
    <property type="entry name" value="ALDH-like"/>
    <property type="match status" value="1"/>
</dbReference>
<dbReference type="Gene3D" id="3.40.309.10">
    <property type="entry name" value="Aldehyde Dehydrogenase, Chain A, domain 2"/>
    <property type="match status" value="1"/>
</dbReference>
<feature type="domain" description="Aldehyde dehydrogenase" evidence="5">
    <location>
        <begin position="31"/>
        <end position="504"/>
    </location>
</feature>
<dbReference type="InterPro" id="IPR016163">
    <property type="entry name" value="Ald_DH_C"/>
</dbReference>
<comment type="caution">
    <text evidence="6">The sequence shown here is derived from an EMBL/GenBank/DDBJ whole genome shotgun (WGS) entry which is preliminary data.</text>
</comment>
<comment type="similarity">
    <text evidence="1">Belongs to the aldehyde dehydrogenase family.</text>
</comment>
<dbReference type="EMBL" id="JALLAZ020001655">
    <property type="protein sequence ID" value="KAL3769515.1"/>
    <property type="molecule type" value="Genomic_DNA"/>
</dbReference>
<keyword evidence="3" id="KW-0560">Oxidoreductase</keyword>
<dbReference type="FunFam" id="3.40.605.10:FF:000007">
    <property type="entry name" value="NAD/NADP-dependent betaine aldehyde dehydrogenase"/>
    <property type="match status" value="1"/>
</dbReference>
<dbReference type="PANTHER" id="PTHR43866:SF4">
    <property type="entry name" value="MALONATE-SEMIALDEHYDE DEHYDROGENASE"/>
    <property type="match status" value="1"/>
</dbReference>
<dbReference type="Gene3D" id="3.40.605.10">
    <property type="entry name" value="Aldehyde Dehydrogenase, Chain A, domain 1"/>
    <property type="match status" value="1"/>
</dbReference>
<dbReference type="PANTHER" id="PTHR43866">
    <property type="entry name" value="MALONATE-SEMIALDEHYDE DEHYDROGENASE"/>
    <property type="match status" value="1"/>
</dbReference>
<name>A0ABD3N9Y9_9STRA</name>
<dbReference type="InterPro" id="IPR016162">
    <property type="entry name" value="Ald_DH_N"/>
</dbReference>
<evidence type="ECO:0000256" key="2">
    <source>
        <dbReference type="ARBA" id="ARBA00013048"/>
    </source>
</evidence>
<evidence type="ECO:0000259" key="5">
    <source>
        <dbReference type="Pfam" id="PF00171"/>
    </source>
</evidence>
<dbReference type="InterPro" id="IPR016161">
    <property type="entry name" value="Ald_DH/histidinol_DH"/>
</dbReference>
<dbReference type="GO" id="GO:0004491">
    <property type="term" value="F:methylmalonate-semialdehyde dehydrogenase (acylating, NAD) activity"/>
    <property type="evidence" value="ECO:0007669"/>
    <property type="project" value="UniProtKB-EC"/>
</dbReference>
<evidence type="ECO:0000256" key="1">
    <source>
        <dbReference type="ARBA" id="ARBA00009986"/>
    </source>
</evidence>
<reference evidence="6 7" key="1">
    <citation type="submission" date="2024-10" db="EMBL/GenBank/DDBJ databases">
        <title>Updated reference genomes for cyclostephanoid diatoms.</title>
        <authorList>
            <person name="Roberts W.R."/>
            <person name="Alverson A.J."/>
        </authorList>
    </citation>
    <scope>NUCLEOTIDE SEQUENCE [LARGE SCALE GENOMIC DNA]</scope>
    <source>
        <strain evidence="6 7">AJA276-08</strain>
    </source>
</reference>
<keyword evidence="7" id="KW-1185">Reference proteome</keyword>
<evidence type="ECO:0000313" key="7">
    <source>
        <dbReference type="Proteomes" id="UP001530315"/>
    </source>
</evidence>
<dbReference type="AlphaFoldDB" id="A0ABD3N9Y9"/>
<dbReference type="Pfam" id="PF00171">
    <property type="entry name" value="Aldedh"/>
    <property type="match status" value="1"/>
</dbReference>
<evidence type="ECO:0000313" key="6">
    <source>
        <dbReference type="EMBL" id="KAL3769515.1"/>
    </source>
</evidence>
<sequence length="543" mass="58577">MMMTTTSTTPTCKKDITIVNNYINGEILPPSSNHYLDVQDPSDSSVIGRVALSELVDVDQAVRAAHAAFPSWSSMTTKARAGIMLSFHSLIKSHARELASLIVMENGKNITEALADVAKGNETVEYACSLPQLMQGRIDAVSTDVTCRDRRDPLGVVVSIVPFNFPFMVPHWTLPIALVTGNTVVLKPSEKVPLTMFRVVELFEMAGFPKGVINLVNGTRDAVTGLIDHPLVRAVTFVGSSPVAKSVSDRCRALDKRCTALGGAKNHLIALPDCDVESTASDVVVSYAGCAGQRCMAASVLLIVGDDRPGGGAHQESLLRRVIEKASEIQRGMEPGKMGPVIDAQSLDKIVGYIEQAEREGAEILLDGRSWMTSGANGTKKDAGEGDVRGNWIGPTIILHHDRSDQAMNEEVFGPVLSVYRVGSWQEAIDIENSNPYGNAAAIYTTNGGHAEWFVRRVRASMLGINVGIPVPREPFSFGGLYGTKSKYGDMDITGDGAIEFFTNRIKITSKWPAPCVPEYVTGLAKQQQKDTVVDHANFAGTM</sequence>
<dbReference type="NCBIfam" id="TIGR01722">
    <property type="entry name" value="MMSDH"/>
    <property type="match status" value="1"/>
</dbReference>
<organism evidence="6 7">
    <name type="scientific">Stephanodiscus triporus</name>
    <dbReference type="NCBI Taxonomy" id="2934178"/>
    <lineage>
        <taxon>Eukaryota</taxon>
        <taxon>Sar</taxon>
        <taxon>Stramenopiles</taxon>
        <taxon>Ochrophyta</taxon>
        <taxon>Bacillariophyta</taxon>
        <taxon>Coscinodiscophyceae</taxon>
        <taxon>Thalassiosirophycidae</taxon>
        <taxon>Stephanodiscales</taxon>
        <taxon>Stephanodiscaceae</taxon>
        <taxon>Stephanodiscus</taxon>
    </lineage>
</organism>
<dbReference type="InterPro" id="IPR016160">
    <property type="entry name" value="Ald_DH_CS_CYS"/>
</dbReference>